<dbReference type="HOGENOM" id="CLU_014658_3_1_6"/>
<keyword evidence="4 9" id="KW-0547">Nucleotide-binding</keyword>
<dbReference type="CDD" id="cd00712">
    <property type="entry name" value="AsnB"/>
    <property type="match status" value="1"/>
</dbReference>
<keyword evidence="12" id="KW-0436">Ligase</keyword>
<dbReference type="SUPFAM" id="SSF52402">
    <property type="entry name" value="Adenine nucleotide alpha hydrolases-like"/>
    <property type="match status" value="1"/>
</dbReference>
<dbReference type="AlphaFoldDB" id="A1WX67"/>
<dbReference type="RefSeq" id="WP_011814301.1">
    <property type="nucleotide sequence ID" value="NC_008789.1"/>
</dbReference>
<feature type="domain" description="Glutamine amidotransferase type-2" evidence="11">
    <location>
        <begin position="2"/>
        <end position="216"/>
    </location>
</feature>
<dbReference type="PIRSF" id="PIRSF001589">
    <property type="entry name" value="Asn_synthetase_glu-h"/>
    <property type="match status" value="1"/>
</dbReference>
<accession>A1WX67</accession>
<protein>
    <recommendedName>
        <fullName evidence="3">asparagine synthase (glutamine-hydrolyzing)</fullName>
        <ecNumber evidence="3">6.3.5.4</ecNumber>
    </recommendedName>
</protein>
<dbReference type="PROSITE" id="PS51278">
    <property type="entry name" value="GATASE_TYPE_2"/>
    <property type="match status" value="1"/>
</dbReference>
<keyword evidence="13" id="KW-1185">Reference proteome</keyword>
<feature type="site" description="Important for beta-aspartyl-AMP intermediate formation" evidence="10">
    <location>
        <position position="369"/>
    </location>
</feature>
<dbReference type="KEGG" id="hha:Hhal_1512"/>
<dbReference type="PANTHER" id="PTHR43284">
    <property type="entry name" value="ASPARAGINE SYNTHETASE (GLUTAMINE-HYDROLYZING)"/>
    <property type="match status" value="1"/>
</dbReference>
<evidence type="ECO:0000256" key="3">
    <source>
        <dbReference type="ARBA" id="ARBA00012737"/>
    </source>
</evidence>
<dbReference type="NCBIfam" id="TIGR01536">
    <property type="entry name" value="asn_synth_AEB"/>
    <property type="match status" value="1"/>
</dbReference>
<keyword evidence="8" id="KW-0028">Amino-acid biosynthesis</keyword>
<dbReference type="EMBL" id="CP000544">
    <property type="protein sequence ID" value="ABM62279.1"/>
    <property type="molecule type" value="Genomic_DNA"/>
</dbReference>
<keyword evidence="5 9" id="KW-0067">ATP-binding</keyword>
<sequence>MCGLVGILDHALEGGRAGDEALLRRMTESLAHRGPDDSSIHQEAGVGLGHRRLSIIDRAGGQQPLANEDGRVITVFNGEIYNHAELRSTLEQRGHDFATRCDTEVIVHAWEEWGERCVEHFRGMFSLAVWDRNEQALFLARDRLGIKPLCYAELPDGRVLFASEIKALLACAEVPRDLDPRAIEDYFAYGYVPDPRSIFAAVRKLPPGHTLLLRRGEPMGPPRQYWDATFDSSSDRSLSAEQAGEALVAQLREAVDIRLEAEVPLGAFLSGGVDSSVVVALMSELSDRPVDACSIAFRDPHYDEAEHAGKVAGHLGLNHHIHKVDSERFDLIDELALLFDEPFADPSALPTYEVSRIARQHVTVALSGDGGDEVLAGYRRYRGYQREARLRGRLPDGLRRGLFGSLARWYPKADWAPKYLRGKATFQALAADPVAGYLRSVAVVDDDQRARLFSQRFQRELQGYHAAEVLRGHAAEAPTHDPLAFVQYLDLKTWLPGDILTKVDRASMAHGLEVRVPLLDHRFMEWAGRLPTDLKVRNQQGKWLLKRAFEDRLPHDVLYRTKQGFNMPIAEWFRGPLRQRLREAVLGKRLMDSGYFDASRLRTLVDEHQSGRSNHARPLWALLMLESFLRRCVEGAR</sequence>
<proteinExistence type="inferred from homology"/>
<evidence type="ECO:0000313" key="13">
    <source>
        <dbReference type="Proteomes" id="UP000000647"/>
    </source>
</evidence>
<dbReference type="GO" id="GO:0005829">
    <property type="term" value="C:cytosol"/>
    <property type="evidence" value="ECO:0007669"/>
    <property type="project" value="TreeGrafter"/>
</dbReference>
<keyword evidence="6 8" id="KW-0315">Glutamine amidotransferase</keyword>
<dbReference type="SUPFAM" id="SSF56235">
    <property type="entry name" value="N-terminal nucleophile aminohydrolases (Ntn hydrolases)"/>
    <property type="match status" value="1"/>
</dbReference>
<dbReference type="EC" id="6.3.5.4" evidence="3"/>
<evidence type="ECO:0000256" key="6">
    <source>
        <dbReference type="ARBA" id="ARBA00022962"/>
    </source>
</evidence>
<reference evidence="12 13" key="2">
    <citation type="journal article" date="2013" name="Stand. Genomic Sci.">
        <title>Complete genome sequence of Halorhodospira halophila SL1.</title>
        <authorList>
            <person name="Challacombe J.F."/>
            <person name="Majid S."/>
            <person name="Deole R."/>
            <person name="Brettin T.S."/>
            <person name="Bruce D."/>
            <person name="Delano S.F."/>
            <person name="Detter J.C."/>
            <person name="Gleasner C.D."/>
            <person name="Han C.S."/>
            <person name="Misra M."/>
            <person name="Reitenga K.G."/>
            <person name="Mikhailova N."/>
            <person name="Woyke T."/>
            <person name="Pitluck S."/>
            <person name="Nolan M."/>
            <person name="Land M.L."/>
            <person name="Saunders E."/>
            <person name="Tapia R."/>
            <person name="Lapidus A."/>
            <person name="Ivanova N."/>
            <person name="Hoff W.D."/>
        </authorList>
    </citation>
    <scope>NUCLEOTIDE SEQUENCE [LARGE SCALE GENOMIC DNA]</scope>
    <source>
        <strain evidence="13">DSM 244 / SL1</strain>
    </source>
</reference>
<evidence type="ECO:0000256" key="9">
    <source>
        <dbReference type="PIRSR" id="PIRSR001589-2"/>
    </source>
</evidence>
<dbReference type="Gene3D" id="3.60.20.10">
    <property type="entry name" value="Glutamine Phosphoribosylpyrophosphate, subunit 1, domain 1"/>
    <property type="match status" value="1"/>
</dbReference>
<comment type="pathway">
    <text evidence="1">Amino-acid biosynthesis; L-asparagine biosynthesis; L-asparagine from L-aspartate (L-Gln route): step 1/1.</text>
</comment>
<dbReference type="Pfam" id="PF13537">
    <property type="entry name" value="GATase_7"/>
    <property type="match status" value="1"/>
</dbReference>
<reference evidence="13" key="1">
    <citation type="submission" date="2006-12" db="EMBL/GenBank/DDBJ databases">
        <title>Complete sequence of Halorhodospira halophila SL1.</title>
        <authorList>
            <consortium name="US DOE Joint Genome Institute"/>
            <person name="Copeland A."/>
            <person name="Lucas S."/>
            <person name="Lapidus A."/>
            <person name="Barry K."/>
            <person name="Detter J.C."/>
            <person name="Glavina del Rio T."/>
            <person name="Hammon N."/>
            <person name="Israni S."/>
            <person name="Dalin E."/>
            <person name="Tice H."/>
            <person name="Pitluck S."/>
            <person name="Saunders E."/>
            <person name="Brettin T."/>
            <person name="Bruce D."/>
            <person name="Han C."/>
            <person name="Tapia R."/>
            <person name="Schmutz J."/>
            <person name="Larimer F."/>
            <person name="Land M."/>
            <person name="Hauser L."/>
            <person name="Kyrpides N."/>
            <person name="Mikhailova N."/>
            <person name="Hoff W."/>
            <person name="Richardson P."/>
        </authorList>
    </citation>
    <scope>NUCLEOTIDE SEQUENCE [LARGE SCALE GENOMIC DNA]</scope>
    <source>
        <strain evidence="13">DSM 244 / SL1</strain>
    </source>
</reference>
<evidence type="ECO:0000259" key="11">
    <source>
        <dbReference type="PROSITE" id="PS51278"/>
    </source>
</evidence>
<evidence type="ECO:0000256" key="5">
    <source>
        <dbReference type="ARBA" id="ARBA00022840"/>
    </source>
</evidence>
<feature type="active site" description="For GATase activity" evidence="8">
    <location>
        <position position="2"/>
    </location>
</feature>
<dbReference type="OrthoDB" id="9763290at2"/>
<feature type="binding site" evidence="9">
    <location>
        <begin position="367"/>
        <end position="368"/>
    </location>
    <ligand>
        <name>ATP</name>
        <dbReference type="ChEBI" id="CHEBI:30616"/>
    </ligand>
</feature>
<dbReference type="CDD" id="cd01991">
    <property type="entry name" value="Asn_synthase_B_C"/>
    <property type="match status" value="1"/>
</dbReference>
<dbReference type="InterPro" id="IPR017539">
    <property type="entry name" value="XrtA_amidotfase"/>
</dbReference>
<evidence type="ECO:0000256" key="4">
    <source>
        <dbReference type="ARBA" id="ARBA00022741"/>
    </source>
</evidence>
<dbReference type="InterPro" id="IPR001962">
    <property type="entry name" value="Asn_synthase"/>
</dbReference>
<organism evidence="12 13">
    <name type="scientific">Halorhodospira halophila (strain DSM 244 / SL1)</name>
    <name type="common">Ectothiorhodospira halophila (strain DSM 244 / SL1)</name>
    <dbReference type="NCBI Taxonomy" id="349124"/>
    <lineage>
        <taxon>Bacteria</taxon>
        <taxon>Pseudomonadati</taxon>
        <taxon>Pseudomonadota</taxon>
        <taxon>Gammaproteobacteria</taxon>
        <taxon>Chromatiales</taxon>
        <taxon>Ectothiorhodospiraceae</taxon>
        <taxon>Halorhodospira</taxon>
    </lineage>
</organism>
<dbReference type="Pfam" id="PF00733">
    <property type="entry name" value="Asn_synthase"/>
    <property type="match status" value="1"/>
</dbReference>
<dbReference type="InterPro" id="IPR006426">
    <property type="entry name" value="Asn_synth_AEB"/>
</dbReference>
<name>A1WX67_HALHL</name>
<dbReference type="NCBIfam" id="TIGR03108">
    <property type="entry name" value="eps_aminotran_1"/>
    <property type="match status" value="1"/>
</dbReference>
<evidence type="ECO:0000256" key="8">
    <source>
        <dbReference type="PIRSR" id="PIRSR001589-1"/>
    </source>
</evidence>
<dbReference type="InterPro" id="IPR014729">
    <property type="entry name" value="Rossmann-like_a/b/a_fold"/>
</dbReference>
<evidence type="ECO:0000256" key="7">
    <source>
        <dbReference type="ARBA" id="ARBA00048741"/>
    </source>
</evidence>
<evidence type="ECO:0000256" key="1">
    <source>
        <dbReference type="ARBA" id="ARBA00005187"/>
    </source>
</evidence>
<evidence type="ECO:0000313" key="12">
    <source>
        <dbReference type="EMBL" id="ABM62279.1"/>
    </source>
</evidence>
<comment type="similarity">
    <text evidence="2">Belongs to the asparagine synthetase family.</text>
</comment>
<dbReference type="InterPro" id="IPR017932">
    <property type="entry name" value="GATase_2_dom"/>
</dbReference>
<dbReference type="InterPro" id="IPR033738">
    <property type="entry name" value="AsnB_N"/>
</dbReference>
<evidence type="ECO:0000256" key="10">
    <source>
        <dbReference type="PIRSR" id="PIRSR001589-3"/>
    </source>
</evidence>
<dbReference type="STRING" id="349124.Hhal_1512"/>
<feature type="binding site" evidence="9">
    <location>
        <position position="295"/>
    </location>
    <ligand>
        <name>ATP</name>
        <dbReference type="ChEBI" id="CHEBI:30616"/>
    </ligand>
</feature>
<dbReference type="InterPro" id="IPR051786">
    <property type="entry name" value="ASN_synthetase/amidase"/>
</dbReference>
<keyword evidence="8" id="KW-0061">Asparagine biosynthesis</keyword>
<comment type="catalytic activity">
    <reaction evidence="7">
        <text>L-aspartate + L-glutamine + ATP + H2O = L-asparagine + L-glutamate + AMP + diphosphate + H(+)</text>
        <dbReference type="Rhea" id="RHEA:12228"/>
        <dbReference type="ChEBI" id="CHEBI:15377"/>
        <dbReference type="ChEBI" id="CHEBI:15378"/>
        <dbReference type="ChEBI" id="CHEBI:29985"/>
        <dbReference type="ChEBI" id="CHEBI:29991"/>
        <dbReference type="ChEBI" id="CHEBI:30616"/>
        <dbReference type="ChEBI" id="CHEBI:33019"/>
        <dbReference type="ChEBI" id="CHEBI:58048"/>
        <dbReference type="ChEBI" id="CHEBI:58359"/>
        <dbReference type="ChEBI" id="CHEBI:456215"/>
        <dbReference type="EC" id="6.3.5.4"/>
    </reaction>
</comment>
<gene>
    <name evidence="12" type="ordered locus">Hhal_1512</name>
</gene>
<evidence type="ECO:0000256" key="2">
    <source>
        <dbReference type="ARBA" id="ARBA00005752"/>
    </source>
</evidence>
<feature type="binding site" evidence="9">
    <location>
        <position position="102"/>
    </location>
    <ligand>
        <name>L-glutamine</name>
        <dbReference type="ChEBI" id="CHEBI:58359"/>
    </ligand>
</feature>
<dbReference type="Proteomes" id="UP000000647">
    <property type="component" value="Chromosome"/>
</dbReference>
<dbReference type="eggNOG" id="COG0367">
    <property type="taxonomic scope" value="Bacteria"/>
</dbReference>
<dbReference type="GO" id="GO:0005524">
    <property type="term" value="F:ATP binding"/>
    <property type="evidence" value="ECO:0007669"/>
    <property type="project" value="UniProtKB-KW"/>
</dbReference>
<dbReference type="GO" id="GO:0006529">
    <property type="term" value="P:asparagine biosynthetic process"/>
    <property type="evidence" value="ECO:0007669"/>
    <property type="project" value="UniProtKB-KW"/>
</dbReference>
<dbReference type="InterPro" id="IPR029055">
    <property type="entry name" value="Ntn_hydrolases_N"/>
</dbReference>
<dbReference type="GO" id="GO:0004066">
    <property type="term" value="F:asparagine synthase (glutamine-hydrolyzing) activity"/>
    <property type="evidence" value="ECO:0007669"/>
    <property type="project" value="UniProtKB-EC"/>
</dbReference>
<dbReference type="PANTHER" id="PTHR43284:SF1">
    <property type="entry name" value="ASPARAGINE SYNTHETASE"/>
    <property type="match status" value="1"/>
</dbReference>
<dbReference type="Gene3D" id="3.40.50.620">
    <property type="entry name" value="HUPs"/>
    <property type="match status" value="2"/>
</dbReference>